<name>A0A384ZXY7_9CAUD</name>
<proteinExistence type="predicted"/>
<gene>
    <name evidence="1" type="ORF">AD1_042</name>
</gene>
<dbReference type="Proteomes" id="UP000262440">
    <property type="component" value="Segment"/>
</dbReference>
<evidence type="ECO:0000313" key="1">
    <source>
        <dbReference type="EMBL" id="AXG67086.1"/>
    </source>
</evidence>
<evidence type="ECO:0000313" key="2">
    <source>
        <dbReference type="Proteomes" id="UP000262440"/>
    </source>
</evidence>
<organism evidence="1 2">
    <name type="scientific">Dickeya phage vB_DsoM_AD1</name>
    <dbReference type="NCBI Taxonomy" id="2283029"/>
    <lineage>
        <taxon>Viruses</taxon>
        <taxon>Duplodnaviria</taxon>
        <taxon>Heunggongvirae</taxon>
        <taxon>Uroviricota</taxon>
        <taxon>Caudoviricetes</taxon>
        <taxon>Alexandravirus</taxon>
        <taxon>Alexandravirus AD1</taxon>
    </lineage>
</organism>
<dbReference type="EMBL" id="MH460463">
    <property type="protein sequence ID" value="AXG67086.1"/>
    <property type="molecule type" value="Genomic_DNA"/>
</dbReference>
<reference evidence="1 2" key="1">
    <citation type="journal article" date="2018" name="Front. Microbiol.">
        <title>Jumbo Bacteriophages Are Represented Within an Increasing Diversity of Environmental Viruses Infecting the Emerging Phytopathogen, Dickeya solani.</title>
        <authorList>
            <person name="Day A.W."/>
            <person name="Ahn J."/>
            <person name="Salmond G.P.C."/>
        </authorList>
    </citation>
    <scope>NUCLEOTIDE SEQUENCE [LARGE SCALE GENOMIC DNA]</scope>
</reference>
<sequence length="116" mass="13486">MPPVIRFNEQTRELLKKTFGIDSPFIVVRRERIIEDDKSFGDRVYLNNGIHTVTVPNVQGLDFGDKLYLAEDMEVYEWHSHFGLHPNIHHSVSNNQKTALSFGLHPIIYHKDSRNS</sequence>
<keyword evidence="2" id="KW-1185">Reference proteome</keyword>
<protein>
    <submittedName>
        <fullName evidence="1">Uncharacterized protein</fullName>
    </submittedName>
</protein>
<accession>A0A384ZXY7</accession>